<gene>
    <name evidence="1" type="ORF">NQ176_g11155</name>
</gene>
<dbReference type="Proteomes" id="UP001143910">
    <property type="component" value="Unassembled WGS sequence"/>
</dbReference>
<proteinExistence type="predicted"/>
<reference evidence="1" key="1">
    <citation type="submission" date="2022-08" db="EMBL/GenBank/DDBJ databases">
        <title>Genome Sequence of Lecanicillium fungicola.</title>
        <authorList>
            <person name="Buettner E."/>
        </authorList>
    </citation>
    <scope>NUCLEOTIDE SEQUENCE</scope>
    <source>
        <strain evidence="1">Babe33</strain>
    </source>
</reference>
<evidence type="ECO:0000313" key="1">
    <source>
        <dbReference type="EMBL" id="KAJ2958903.1"/>
    </source>
</evidence>
<accession>A0ACC1MDW3</accession>
<comment type="caution">
    <text evidence="1">The sequence shown here is derived from an EMBL/GenBank/DDBJ whole genome shotgun (WGS) entry which is preliminary data.</text>
</comment>
<protein>
    <submittedName>
        <fullName evidence="1">Uncharacterized protein</fullName>
    </submittedName>
</protein>
<organism evidence="1 2">
    <name type="scientific">Zarea fungicola</name>
    <dbReference type="NCBI Taxonomy" id="93591"/>
    <lineage>
        <taxon>Eukaryota</taxon>
        <taxon>Fungi</taxon>
        <taxon>Dikarya</taxon>
        <taxon>Ascomycota</taxon>
        <taxon>Pezizomycotina</taxon>
        <taxon>Sordariomycetes</taxon>
        <taxon>Hypocreomycetidae</taxon>
        <taxon>Hypocreales</taxon>
        <taxon>Cordycipitaceae</taxon>
        <taxon>Zarea</taxon>
    </lineage>
</organism>
<dbReference type="EMBL" id="JANJQO010003520">
    <property type="protein sequence ID" value="KAJ2958903.1"/>
    <property type="molecule type" value="Genomic_DNA"/>
</dbReference>
<sequence length="354" mass="39923">MDASDDRDRLYGVMGLATDAFLLQVDYSLKAEEVYKRFTECFIRYHKSLDIICFASRYTPPPGAIRPSWVPDWQKLHSEVIPSLTSQSSKSHIGNLRSPTFIDSDPLVYYSASGNKRAVFAFDGSSLQLRGVAVDIIDGLAGSRQFDMVQSSEWTPTQAASVSSSLCFTTTILESVCRCIAFDRSDRFLRYPMPLADFLRDFRGLLSRLAATSKEPVPQDLLDWFQWTRFLQIQGRSFEDIVRNALHTDEDPLGTAPNMDEFQQDTFFGRFFDTVVRLAFRLMVSRSGRIGMVVEKAMKGDIICVLYGCSVPVVLRESVDRGKYTLVGECYLDGCMDGSFLDHAGPQESKFILL</sequence>
<keyword evidence="2" id="KW-1185">Reference proteome</keyword>
<evidence type="ECO:0000313" key="2">
    <source>
        <dbReference type="Proteomes" id="UP001143910"/>
    </source>
</evidence>
<name>A0ACC1MDW3_9HYPO</name>